<proteinExistence type="predicted"/>
<dbReference type="GO" id="GO:0005634">
    <property type="term" value="C:nucleus"/>
    <property type="evidence" value="ECO:0007669"/>
    <property type="project" value="TreeGrafter"/>
</dbReference>
<feature type="non-terminal residue" evidence="3">
    <location>
        <position position="1"/>
    </location>
</feature>
<evidence type="ECO:0000259" key="2">
    <source>
        <dbReference type="Pfam" id="PF17906"/>
    </source>
</evidence>
<dbReference type="GO" id="GO:0003697">
    <property type="term" value="F:single-stranded DNA binding"/>
    <property type="evidence" value="ECO:0007669"/>
    <property type="project" value="TreeGrafter"/>
</dbReference>
<dbReference type="GO" id="GO:0042800">
    <property type="term" value="F:histone H3K4 methyltransferase activity"/>
    <property type="evidence" value="ECO:0007669"/>
    <property type="project" value="TreeGrafter"/>
</dbReference>
<dbReference type="GO" id="GO:0015074">
    <property type="term" value="P:DNA integration"/>
    <property type="evidence" value="ECO:0007669"/>
    <property type="project" value="TreeGrafter"/>
</dbReference>
<dbReference type="GO" id="GO:0044774">
    <property type="term" value="P:mitotic DNA integrity checkpoint signaling"/>
    <property type="evidence" value="ECO:0007669"/>
    <property type="project" value="TreeGrafter"/>
</dbReference>
<dbReference type="InterPro" id="IPR052709">
    <property type="entry name" value="Transposase-MT_Hybrid"/>
</dbReference>
<dbReference type="AlphaFoldDB" id="A0AA36CDD5"/>
<sequence>MASHPYPTFPDFPPKHIRHCIYFEFCNGSNPKKTAQKINDVYGEGATDVETCAEWFHRFRSGDTSMEEIGSSMLSARPVQESIEEKLKAVDSESRISSRKMAEQLGVPHQTVLKNLKVIGQKAKRGQWSPEANKRKSNISQNRRFSAHK</sequence>
<dbReference type="GO" id="GO:0000793">
    <property type="term" value="C:condensed chromosome"/>
    <property type="evidence" value="ECO:0007669"/>
    <property type="project" value="TreeGrafter"/>
</dbReference>
<dbReference type="GO" id="GO:0006303">
    <property type="term" value="P:double-strand break repair via nonhomologous end joining"/>
    <property type="evidence" value="ECO:0007669"/>
    <property type="project" value="TreeGrafter"/>
</dbReference>
<dbReference type="Gene3D" id="1.10.10.1450">
    <property type="match status" value="1"/>
</dbReference>
<dbReference type="GO" id="GO:0046975">
    <property type="term" value="F:histone H3K36 methyltransferase activity"/>
    <property type="evidence" value="ECO:0007669"/>
    <property type="project" value="TreeGrafter"/>
</dbReference>
<comment type="caution">
    <text evidence="3">The sequence shown here is derived from an EMBL/GenBank/DDBJ whole genome shotgun (WGS) entry which is preliminary data.</text>
</comment>
<dbReference type="Proteomes" id="UP001177023">
    <property type="component" value="Unassembled WGS sequence"/>
</dbReference>
<feature type="region of interest" description="Disordered" evidence="1">
    <location>
        <begin position="123"/>
        <end position="149"/>
    </location>
</feature>
<dbReference type="GO" id="GO:0003690">
    <property type="term" value="F:double-stranded DNA binding"/>
    <property type="evidence" value="ECO:0007669"/>
    <property type="project" value="TreeGrafter"/>
</dbReference>
<feature type="compositionally biased region" description="Polar residues" evidence="1">
    <location>
        <begin position="138"/>
        <end position="149"/>
    </location>
</feature>
<dbReference type="GO" id="GO:0000729">
    <property type="term" value="P:DNA double-strand break processing"/>
    <property type="evidence" value="ECO:0007669"/>
    <property type="project" value="TreeGrafter"/>
</dbReference>
<organism evidence="3 4">
    <name type="scientific">Mesorhabditis spiculigera</name>
    <dbReference type="NCBI Taxonomy" id="96644"/>
    <lineage>
        <taxon>Eukaryota</taxon>
        <taxon>Metazoa</taxon>
        <taxon>Ecdysozoa</taxon>
        <taxon>Nematoda</taxon>
        <taxon>Chromadorea</taxon>
        <taxon>Rhabditida</taxon>
        <taxon>Rhabditina</taxon>
        <taxon>Rhabditomorpha</taxon>
        <taxon>Rhabditoidea</taxon>
        <taxon>Rhabditidae</taxon>
        <taxon>Mesorhabditinae</taxon>
        <taxon>Mesorhabditis</taxon>
    </lineage>
</organism>
<name>A0AA36CDD5_9BILA</name>
<keyword evidence="4" id="KW-1185">Reference proteome</keyword>
<reference evidence="3" key="1">
    <citation type="submission" date="2023-06" db="EMBL/GenBank/DDBJ databases">
        <authorList>
            <person name="Delattre M."/>
        </authorList>
    </citation>
    <scope>NUCLEOTIDE SEQUENCE</scope>
    <source>
        <strain evidence="3">AF72</strain>
    </source>
</reference>
<dbReference type="GO" id="GO:0044547">
    <property type="term" value="F:DNA topoisomerase binding"/>
    <property type="evidence" value="ECO:0007669"/>
    <property type="project" value="TreeGrafter"/>
</dbReference>
<dbReference type="PANTHER" id="PTHR46060">
    <property type="entry name" value="MARINER MOS1 TRANSPOSASE-LIKE PROTEIN"/>
    <property type="match status" value="1"/>
</dbReference>
<evidence type="ECO:0000256" key="1">
    <source>
        <dbReference type="SAM" id="MobiDB-lite"/>
    </source>
</evidence>
<dbReference type="InterPro" id="IPR041426">
    <property type="entry name" value="Mos1_HTH"/>
</dbReference>
<dbReference type="Pfam" id="PF17906">
    <property type="entry name" value="HTH_48"/>
    <property type="match status" value="1"/>
</dbReference>
<accession>A0AA36CDD5</accession>
<dbReference type="GO" id="GO:0035861">
    <property type="term" value="C:site of double-strand break"/>
    <property type="evidence" value="ECO:0007669"/>
    <property type="project" value="TreeGrafter"/>
</dbReference>
<evidence type="ECO:0000313" key="4">
    <source>
        <dbReference type="Proteomes" id="UP001177023"/>
    </source>
</evidence>
<gene>
    <name evidence="3" type="ORF">MSPICULIGERA_LOCUS5516</name>
</gene>
<feature type="domain" description="Mos1 transposase HTH" evidence="2">
    <location>
        <begin position="14"/>
        <end position="63"/>
    </location>
</feature>
<dbReference type="PANTHER" id="PTHR46060:SF2">
    <property type="entry name" value="HISTONE-LYSINE N-METHYLTRANSFERASE SETMAR"/>
    <property type="match status" value="1"/>
</dbReference>
<protein>
    <recommendedName>
        <fullName evidence="2">Mos1 transposase HTH domain-containing protein</fullName>
    </recommendedName>
</protein>
<dbReference type="GO" id="GO:0000014">
    <property type="term" value="F:single-stranded DNA endodeoxyribonuclease activity"/>
    <property type="evidence" value="ECO:0007669"/>
    <property type="project" value="TreeGrafter"/>
</dbReference>
<dbReference type="GO" id="GO:0031297">
    <property type="term" value="P:replication fork processing"/>
    <property type="evidence" value="ECO:0007669"/>
    <property type="project" value="TreeGrafter"/>
</dbReference>
<evidence type="ECO:0000313" key="3">
    <source>
        <dbReference type="EMBL" id="CAJ0566938.1"/>
    </source>
</evidence>
<dbReference type="EMBL" id="CATQJA010001360">
    <property type="protein sequence ID" value="CAJ0566938.1"/>
    <property type="molecule type" value="Genomic_DNA"/>
</dbReference>